<sequence>MNRFNFLYAICFLLSGLLCGGCSKVGIDTFDETQATVTVPWNSVDVRTYPGYNSLTKTFDQTYSFWSDPEEETMVVNIPLKLVGDVRDYDRTVGYTIVRDSSRLLEGSYKVLNAVIPAGERYGYLTLELPKLVELEDTTCMMEIVLGASEYFVAGPPEYTRIKFSWDNQLPMLPSGSFYARTYNFLINAGQSMNLANYNYYSRNAHKAILAALGWPWQADQWPQYNRMDPDGYMFYNTAITNAYYELLQKYLDDYEQEHGTPLLHDGGLAINQPVRARKF</sequence>
<dbReference type="RefSeq" id="WP_027203010.1">
    <property type="nucleotide sequence ID" value="NZ_CAJKXH010000001.1"/>
</dbReference>
<dbReference type="AlphaFoldDB" id="A0A412WVD4"/>
<evidence type="ECO:0000313" key="2">
    <source>
        <dbReference type="EMBL" id="QRO49242.1"/>
    </source>
</evidence>
<dbReference type="Pfam" id="PF16132">
    <property type="entry name" value="DUF4843"/>
    <property type="match status" value="1"/>
</dbReference>
<proteinExistence type="predicted"/>
<dbReference type="Proteomes" id="UP000283589">
    <property type="component" value="Unassembled WGS sequence"/>
</dbReference>
<evidence type="ECO:0000256" key="1">
    <source>
        <dbReference type="SAM" id="SignalP"/>
    </source>
</evidence>
<protein>
    <submittedName>
        <fullName evidence="3">DUF4843 domain-containing protein</fullName>
    </submittedName>
</protein>
<keyword evidence="5" id="KW-1185">Reference proteome</keyword>
<feature type="signal peptide" evidence="1">
    <location>
        <begin position="1"/>
        <end position="20"/>
    </location>
</feature>
<dbReference type="STRING" id="1121130.GCA_000519105_01347"/>
<dbReference type="InterPro" id="IPR032299">
    <property type="entry name" value="DUF4843"/>
</dbReference>
<dbReference type="GeneID" id="93098089"/>
<evidence type="ECO:0000313" key="4">
    <source>
        <dbReference type="Proteomes" id="UP000283589"/>
    </source>
</evidence>
<gene>
    <name evidence="3" type="ORF">DWW18_18145</name>
    <name evidence="2" type="ORF">I6J59_15150</name>
</gene>
<reference evidence="2 5" key="2">
    <citation type="submission" date="2021-02" db="EMBL/GenBank/DDBJ databases">
        <title>FDA dAtabase for Regulatory Grade micrObial Sequences (FDA-ARGOS): Supporting development and validation of Infectious Disease Dx tests.</title>
        <authorList>
            <person name="Carlson P."/>
            <person name="Fischbach M."/>
            <person name="Hastie J."/>
            <person name="Bilen M."/>
            <person name="Cheng A."/>
            <person name="Tallon L."/>
            <person name="Sadzewicz L."/>
            <person name="Zhao X."/>
            <person name="Boylan J."/>
            <person name="Ott S."/>
            <person name="Bowen H."/>
            <person name="Vavikolanu K."/>
            <person name="Mehta A."/>
            <person name="Aluvathingal J."/>
            <person name="Nadendla S."/>
            <person name="Yan Y."/>
            <person name="Sichtig H."/>
        </authorList>
    </citation>
    <scope>NUCLEOTIDE SEQUENCE [LARGE SCALE GENOMIC DNA]</scope>
    <source>
        <strain evidence="2 5">FDAARGOS_1229</strain>
    </source>
</reference>
<accession>A0A412WVD4</accession>
<feature type="chain" id="PRO_5044602224" evidence="1">
    <location>
        <begin position="21"/>
        <end position="280"/>
    </location>
</feature>
<evidence type="ECO:0000313" key="3">
    <source>
        <dbReference type="EMBL" id="RGV31276.1"/>
    </source>
</evidence>
<name>A0A412WVD4_9BACT</name>
<dbReference type="Proteomes" id="UP000654720">
    <property type="component" value="Chromosome"/>
</dbReference>
<dbReference type="EMBL" id="QRZA01000036">
    <property type="protein sequence ID" value="RGV31276.1"/>
    <property type="molecule type" value="Genomic_DNA"/>
</dbReference>
<organism evidence="3 4">
    <name type="scientific">Butyricimonas virosa</name>
    <dbReference type="NCBI Taxonomy" id="544645"/>
    <lineage>
        <taxon>Bacteria</taxon>
        <taxon>Pseudomonadati</taxon>
        <taxon>Bacteroidota</taxon>
        <taxon>Bacteroidia</taxon>
        <taxon>Bacteroidales</taxon>
        <taxon>Odoribacteraceae</taxon>
        <taxon>Butyricimonas</taxon>
    </lineage>
</organism>
<keyword evidence="1" id="KW-0732">Signal</keyword>
<reference evidence="3 4" key="1">
    <citation type="submission" date="2018-08" db="EMBL/GenBank/DDBJ databases">
        <title>A genome reference for cultivated species of the human gut microbiota.</title>
        <authorList>
            <person name="Zou Y."/>
            <person name="Xue W."/>
            <person name="Luo G."/>
        </authorList>
    </citation>
    <scope>NUCLEOTIDE SEQUENCE [LARGE SCALE GENOMIC DNA]</scope>
    <source>
        <strain evidence="3 4">AF14-49</strain>
    </source>
</reference>
<dbReference type="EMBL" id="CP069450">
    <property type="protein sequence ID" value="QRO49242.1"/>
    <property type="molecule type" value="Genomic_DNA"/>
</dbReference>
<evidence type="ECO:0000313" key="5">
    <source>
        <dbReference type="Proteomes" id="UP000654720"/>
    </source>
</evidence>